<evidence type="ECO:0000256" key="2">
    <source>
        <dbReference type="ARBA" id="ARBA00022692"/>
    </source>
</evidence>
<dbReference type="PROSITE" id="PS50929">
    <property type="entry name" value="ABC_TM1F"/>
    <property type="match status" value="1"/>
</dbReference>
<dbReference type="CDD" id="cd07346">
    <property type="entry name" value="ABC_6TM_exporters"/>
    <property type="match status" value="1"/>
</dbReference>
<evidence type="ECO:0000256" key="5">
    <source>
        <dbReference type="ARBA" id="ARBA00022989"/>
    </source>
</evidence>
<evidence type="ECO:0000256" key="6">
    <source>
        <dbReference type="ARBA" id="ARBA00023136"/>
    </source>
</evidence>
<sequence length="568" mass="62761">MKQAVREHKVLLTITLLCSILTSAAGVLIALILQKVIDAALQGDKQLFREILLLSVVYLLLLGLFGLIYSLCSKALIRNVTITLRGRVFRGVFRQKAETFSATNTADYLSALTNDIKLLEDNYIQPMLQVLQNVVVFAVSLGILLYLSPLVTVILIGCMVLMFAIPSLFGKALQHKQSEVSSQMSAFTASLKDLLSGYEVITSYAMGRYAEQTFKQQNHRAAGVRFAADRLFAFNESVSHTLAILTQFAVVFIAAYLIITGNLSAGSLVALVQLSGGFVGPVLAIMENLPKIQGIKPVQERIDLFSEEKHEPDAEGLTPVFHSTLEARHLQFSYKQGNPVIQDISLSLEKGKKYALVGPSGCGKSTLVKLLTGYYDRFDGSIALDGTDLKRLDREKLQQMVSTIHQNVYMFDSDIRHNICLHEEFSEQMLDTALHTSGIHKFLQNTPDGLLSPVGENGLQLSGGQRQRIAVARALIRNKPILVLDEGTSAIDMQTAYEIESRLLKLNELTLITITHNMNEDLLGLYDQIIYMENGKIAEMGSLEELLKHGGRFRGFYTLEKDLAGATG</sequence>
<dbReference type="HOGENOM" id="CLU_000604_84_3_9"/>
<dbReference type="STRING" id="189425.PGRAT_13030"/>
<feature type="transmembrane region" description="Helical" evidence="7">
    <location>
        <begin position="12"/>
        <end position="33"/>
    </location>
</feature>
<name>A0A089NHC8_9BACL</name>
<feature type="transmembrane region" description="Helical" evidence="7">
    <location>
        <begin position="265"/>
        <end position="286"/>
    </location>
</feature>
<evidence type="ECO:0000256" key="7">
    <source>
        <dbReference type="SAM" id="Phobius"/>
    </source>
</evidence>
<dbReference type="eggNOG" id="COG1132">
    <property type="taxonomic scope" value="Bacteria"/>
</dbReference>
<dbReference type="SMART" id="SM00382">
    <property type="entry name" value="AAA"/>
    <property type="match status" value="1"/>
</dbReference>
<dbReference type="GO" id="GO:0015421">
    <property type="term" value="F:ABC-type oligopeptide transporter activity"/>
    <property type="evidence" value="ECO:0007669"/>
    <property type="project" value="TreeGrafter"/>
</dbReference>
<comment type="subcellular location">
    <subcellularLocation>
        <location evidence="1">Cell membrane</location>
        <topology evidence="1">Multi-pass membrane protein</topology>
    </subcellularLocation>
</comment>
<dbReference type="GO" id="GO:0016887">
    <property type="term" value="F:ATP hydrolysis activity"/>
    <property type="evidence" value="ECO:0007669"/>
    <property type="project" value="InterPro"/>
</dbReference>
<dbReference type="EMBL" id="CP009287">
    <property type="protein sequence ID" value="AIQ68434.1"/>
    <property type="molecule type" value="Genomic_DNA"/>
</dbReference>
<protein>
    <submittedName>
        <fullName evidence="10">ABC transporter permease</fullName>
    </submittedName>
</protein>
<dbReference type="AlphaFoldDB" id="A0A089NHC8"/>
<dbReference type="Proteomes" id="UP000029500">
    <property type="component" value="Chromosome"/>
</dbReference>
<dbReference type="InterPro" id="IPR027417">
    <property type="entry name" value="P-loop_NTPase"/>
</dbReference>
<dbReference type="GO" id="GO:0005524">
    <property type="term" value="F:ATP binding"/>
    <property type="evidence" value="ECO:0007669"/>
    <property type="project" value="UniProtKB-KW"/>
</dbReference>
<evidence type="ECO:0000256" key="1">
    <source>
        <dbReference type="ARBA" id="ARBA00004651"/>
    </source>
</evidence>
<keyword evidence="11" id="KW-1185">Reference proteome</keyword>
<feature type="domain" description="ABC transmembrane type-1" evidence="9">
    <location>
        <begin position="14"/>
        <end position="294"/>
    </location>
</feature>
<evidence type="ECO:0000259" key="9">
    <source>
        <dbReference type="PROSITE" id="PS50929"/>
    </source>
</evidence>
<dbReference type="Pfam" id="PF00664">
    <property type="entry name" value="ABC_membrane"/>
    <property type="match status" value="1"/>
</dbReference>
<dbReference type="InterPro" id="IPR003593">
    <property type="entry name" value="AAA+_ATPase"/>
</dbReference>
<evidence type="ECO:0000256" key="3">
    <source>
        <dbReference type="ARBA" id="ARBA00022741"/>
    </source>
</evidence>
<dbReference type="PROSITE" id="PS00211">
    <property type="entry name" value="ABC_TRANSPORTER_1"/>
    <property type="match status" value="1"/>
</dbReference>
<feature type="transmembrane region" description="Helical" evidence="7">
    <location>
        <begin position="53"/>
        <end position="77"/>
    </location>
</feature>
<keyword evidence="3" id="KW-0547">Nucleotide-binding</keyword>
<keyword evidence="6 7" id="KW-0472">Membrane</keyword>
<feature type="domain" description="ABC transporter" evidence="8">
    <location>
        <begin position="325"/>
        <end position="559"/>
    </location>
</feature>
<dbReference type="GO" id="GO:0005886">
    <property type="term" value="C:plasma membrane"/>
    <property type="evidence" value="ECO:0007669"/>
    <property type="project" value="UniProtKB-SubCell"/>
</dbReference>
<dbReference type="PANTHER" id="PTHR43394">
    <property type="entry name" value="ATP-DEPENDENT PERMEASE MDL1, MITOCHONDRIAL"/>
    <property type="match status" value="1"/>
</dbReference>
<dbReference type="InterPro" id="IPR036640">
    <property type="entry name" value="ABC1_TM_sf"/>
</dbReference>
<dbReference type="InterPro" id="IPR039421">
    <property type="entry name" value="Type_1_exporter"/>
</dbReference>
<gene>
    <name evidence="10" type="ORF">PGRAT_13030</name>
</gene>
<dbReference type="Pfam" id="PF00005">
    <property type="entry name" value="ABC_tran"/>
    <property type="match status" value="1"/>
</dbReference>
<evidence type="ECO:0000259" key="8">
    <source>
        <dbReference type="PROSITE" id="PS50893"/>
    </source>
</evidence>
<dbReference type="InterPro" id="IPR011527">
    <property type="entry name" value="ABC1_TM_dom"/>
</dbReference>
<organism evidence="10 11">
    <name type="scientific">Paenibacillus graminis</name>
    <dbReference type="NCBI Taxonomy" id="189425"/>
    <lineage>
        <taxon>Bacteria</taxon>
        <taxon>Bacillati</taxon>
        <taxon>Bacillota</taxon>
        <taxon>Bacilli</taxon>
        <taxon>Bacillales</taxon>
        <taxon>Paenibacillaceae</taxon>
        <taxon>Paenibacillus</taxon>
    </lineage>
</organism>
<keyword evidence="4" id="KW-0067">ATP-binding</keyword>
<feature type="transmembrane region" description="Helical" evidence="7">
    <location>
        <begin position="127"/>
        <end position="147"/>
    </location>
</feature>
<dbReference type="SUPFAM" id="SSF52540">
    <property type="entry name" value="P-loop containing nucleoside triphosphate hydrolases"/>
    <property type="match status" value="1"/>
</dbReference>
<evidence type="ECO:0000313" key="11">
    <source>
        <dbReference type="Proteomes" id="UP000029500"/>
    </source>
</evidence>
<evidence type="ECO:0000256" key="4">
    <source>
        <dbReference type="ARBA" id="ARBA00022840"/>
    </source>
</evidence>
<dbReference type="Gene3D" id="1.20.1560.10">
    <property type="entry name" value="ABC transporter type 1, transmembrane domain"/>
    <property type="match status" value="1"/>
</dbReference>
<dbReference type="OrthoDB" id="9802264at2"/>
<keyword evidence="2 7" id="KW-0812">Transmembrane</keyword>
<dbReference type="InterPro" id="IPR017871">
    <property type="entry name" value="ABC_transporter-like_CS"/>
</dbReference>
<dbReference type="PANTHER" id="PTHR43394:SF1">
    <property type="entry name" value="ATP-BINDING CASSETTE SUB-FAMILY B MEMBER 10, MITOCHONDRIAL"/>
    <property type="match status" value="1"/>
</dbReference>
<dbReference type="Gene3D" id="3.40.50.300">
    <property type="entry name" value="P-loop containing nucleotide triphosphate hydrolases"/>
    <property type="match status" value="1"/>
</dbReference>
<dbReference type="PROSITE" id="PS50893">
    <property type="entry name" value="ABC_TRANSPORTER_2"/>
    <property type="match status" value="1"/>
</dbReference>
<feature type="transmembrane region" description="Helical" evidence="7">
    <location>
        <begin position="240"/>
        <end position="259"/>
    </location>
</feature>
<dbReference type="KEGG" id="pgm:PGRAT_13030"/>
<proteinExistence type="predicted"/>
<evidence type="ECO:0000313" key="10">
    <source>
        <dbReference type="EMBL" id="AIQ68434.1"/>
    </source>
</evidence>
<reference evidence="10 11" key="1">
    <citation type="submission" date="2014-08" db="EMBL/GenBank/DDBJ databases">
        <title>Comparative genomics of the Paenibacillus odorifer group.</title>
        <authorList>
            <person name="den Bakker H.C."/>
            <person name="Tsai Y.-C."/>
            <person name="Martin N."/>
            <person name="Korlach J."/>
            <person name="Wiedmann M."/>
        </authorList>
    </citation>
    <scope>NUCLEOTIDE SEQUENCE [LARGE SCALE GENOMIC DNA]</scope>
    <source>
        <strain evidence="10 11">DSM 15220</strain>
    </source>
</reference>
<dbReference type="RefSeq" id="WP_025706780.1">
    <property type="nucleotide sequence ID" value="NZ_CP009287.1"/>
</dbReference>
<keyword evidence="5 7" id="KW-1133">Transmembrane helix</keyword>
<accession>A0A089NHC8</accession>
<dbReference type="InterPro" id="IPR003439">
    <property type="entry name" value="ABC_transporter-like_ATP-bd"/>
</dbReference>
<dbReference type="SUPFAM" id="SSF90123">
    <property type="entry name" value="ABC transporter transmembrane region"/>
    <property type="match status" value="1"/>
</dbReference>